<dbReference type="InterPro" id="IPR002104">
    <property type="entry name" value="Integrase_catalytic"/>
</dbReference>
<dbReference type="Gene3D" id="1.10.443.10">
    <property type="entry name" value="Intergrase catalytic core"/>
    <property type="match status" value="1"/>
</dbReference>
<gene>
    <name evidence="8" type="ORF">A3A96_03605</name>
</gene>
<dbReference type="Pfam" id="PF00589">
    <property type="entry name" value="Phage_integrase"/>
    <property type="match status" value="1"/>
</dbReference>
<keyword evidence="3 5" id="KW-0238">DNA-binding</keyword>
<evidence type="ECO:0000256" key="1">
    <source>
        <dbReference type="ARBA" id="ARBA00008857"/>
    </source>
</evidence>
<dbReference type="InterPro" id="IPR004107">
    <property type="entry name" value="Integrase_SAM-like_N"/>
</dbReference>
<evidence type="ECO:0000313" key="8">
    <source>
        <dbReference type="EMBL" id="OHB02081.1"/>
    </source>
</evidence>
<reference evidence="8 9" key="1">
    <citation type="journal article" date="2016" name="Nat. Commun.">
        <title>Thousands of microbial genomes shed light on interconnected biogeochemical processes in an aquifer system.</title>
        <authorList>
            <person name="Anantharaman K."/>
            <person name="Brown C.T."/>
            <person name="Hug L.A."/>
            <person name="Sharon I."/>
            <person name="Castelle C.J."/>
            <person name="Probst A.J."/>
            <person name="Thomas B.C."/>
            <person name="Singh A."/>
            <person name="Wilkins M.J."/>
            <person name="Karaoz U."/>
            <person name="Brodie E.L."/>
            <person name="Williams K.H."/>
            <person name="Hubbard S.S."/>
            <person name="Banfield J.F."/>
        </authorList>
    </citation>
    <scope>NUCLEOTIDE SEQUENCE [LARGE SCALE GENOMIC DNA]</scope>
</reference>
<feature type="domain" description="Tyr recombinase" evidence="6">
    <location>
        <begin position="111"/>
        <end position="296"/>
    </location>
</feature>
<evidence type="ECO:0000256" key="4">
    <source>
        <dbReference type="ARBA" id="ARBA00023172"/>
    </source>
</evidence>
<accession>A0A1G2TXR0</accession>
<dbReference type="PROSITE" id="PS51898">
    <property type="entry name" value="TYR_RECOMBINASE"/>
    <property type="match status" value="1"/>
</dbReference>
<evidence type="ECO:0000313" key="9">
    <source>
        <dbReference type="Proteomes" id="UP000177707"/>
    </source>
</evidence>
<dbReference type="InterPro" id="IPR010998">
    <property type="entry name" value="Integrase_recombinase_N"/>
</dbReference>
<name>A0A1G2TXR0_9BACT</name>
<keyword evidence="4" id="KW-0233">DNA recombination</keyword>
<dbReference type="EMBL" id="MHWB01000008">
    <property type="protein sequence ID" value="OHB02081.1"/>
    <property type="molecule type" value="Genomic_DNA"/>
</dbReference>
<dbReference type="Gene3D" id="1.10.150.130">
    <property type="match status" value="1"/>
</dbReference>
<keyword evidence="2" id="KW-0229">DNA integration</keyword>
<dbReference type="InterPro" id="IPR050090">
    <property type="entry name" value="Tyrosine_recombinase_XerCD"/>
</dbReference>
<comment type="caution">
    <text evidence="8">The sequence shown here is derived from an EMBL/GenBank/DDBJ whole genome shotgun (WGS) entry which is preliminary data.</text>
</comment>
<proteinExistence type="inferred from homology"/>
<dbReference type="STRING" id="1802758.A3A96_03605"/>
<dbReference type="Proteomes" id="UP000177707">
    <property type="component" value="Unassembled WGS sequence"/>
</dbReference>
<dbReference type="SUPFAM" id="SSF56349">
    <property type="entry name" value="DNA breaking-rejoining enzymes"/>
    <property type="match status" value="1"/>
</dbReference>
<dbReference type="GO" id="GO:0015074">
    <property type="term" value="P:DNA integration"/>
    <property type="evidence" value="ECO:0007669"/>
    <property type="project" value="UniProtKB-KW"/>
</dbReference>
<dbReference type="PROSITE" id="PS51900">
    <property type="entry name" value="CB"/>
    <property type="match status" value="1"/>
</dbReference>
<sequence length="312" mass="36830">MKNEVEKVSDLFLDKNLIEDIFEHIDVKEQTKKEYCYFVRNFIVFMQNKLFNENSFLEFKKYLSERTNLSVATKNKYLTSARIFLKELNRRRIIPIDITHNIKSFSQSKKHKREGMSEKEIALLTKKVRQFSNKENNIRIKAILCLLTLQGLRQCEIVRLDVEDLDLVNNLIFVRGKGEDDKEPINLHPETSIVLSEYVKKCRIADGAVFTSWSNNNKGNRISVASLRQIIRELLQKLEIIKPVHGFRHYFTTKLINTYKGDLLEVARYTRHKSIEMLQVYNDNIKLKADLPRYYRAFEGVSFERKTDLSPL</sequence>
<evidence type="ECO:0000259" key="7">
    <source>
        <dbReference type="PROSITE" id="PS51900"/>
    </source>
</evidence>
<dbReference type="InterPro" id="IPR013762">
    <property type="entry name" value="Integrase-like_cat_sf"/>
</dbReference>
<dbReference type="AlphaFoldDB" id="A0A1G2TXR0"/>
<dbReference type="InterPro" id="IPR044068">
    <property type="entry name" value="CB"/>
</dbReference>
<dbReference type="PANTHER" id="PTHR30349">
    <property type="entry name" value="PHAGE INTEGRASE-RELATED"/>
    <property type="match status" value="1"/>
</dbReference>
<dbReference type="InterPro" id="IPR011010">
    <property type="entry name" value="DNA_brk_join_enz"/>
</dbReference>
<organism evidence="8 9">
    <name type="scientific">Candidatus Zambryskibacteria bacterium RIFCSPLOWO2_01_FULL_39_39</name>
    <dbReference type="NCBI Taxonomy" id="1802758"/>
    <lineage>
        <taxon>Bacteria</taxon>
        <taxon>Candidatus Zambryskiibacteriota</taxon>
    </lineage>
</organism>
<evidence type="ECO:0000256" key="5">
    <source>
        <dbReference type="PROSITE-ProRule" id="PRU01248"/>
    </source>
</evidence>
<evidence type="ECO:0000256" key="3">
    <source>
        <dbReference type="ARBA" id="ARBA00023125"/>
    </source>
</evidence>
<feature type="domain" description="Core-binding (CB)" evidence="7">
    <location>
        <begin position="12"/>
        <end position="89"/>
    </location>
</feature>
<dbReference type="GO" id="GO:0003677">
    <property type="term" value="F:DNA binding"/>
    <property type="evidence" value="ECO:0007669"/>
    <property type="project" value="UniProtKB-UniRule"/>
</dbReference>
<dbReference type="GO" id="GO:0006310">
    <property type="term" value="P:DNA recombination"/>
    <property type="evidence" value="ECO:0007669"/>
    <property type="project" value="UniProtKB-KW"/>
</dbReference>
<dbReference type="Pfam" id="PF13495">
    <property type="entry name" value="Phage_int_SAM_4"/>
    <property type="match status" value="1"/>
</dbReference>
<protein>
    <submittedName>
        <fullName evidence="8">Integrase</fullName>
    </submittedName>
</protein>
<evidence type="ECO:0000256" key="2">
    <source>
        <dbReference type="ARBA" id="ARBA00022908"/>
    </source>
</evidence>
<evidence type="ECO:0000259" key="6">
    <source>
        <dbReference type="PROSITE" id="PS51898"/>
    </source>
</evidence>
<comment type="similarity">
    <text evidence="1">Belongs to the 'phage' integrase family.</text>
</comment>
<dbReference type="PANTHER" id="PTHR30349:SF41">
    <property type="entry name" value="INTEGRASE_RECOMBINASE PROTEIN MJ0367-RELATED"/>
    <property type="match status" value="1"/>
</dbReference>